<dbReference type="AlphaFoldDB" id="A0A135RV23"/>
<evidence type="ECO:0000313" key="3">
    <source>
        <dbReference type="Proteomes" id="UP000070328"/>
    </source>
</evidence>
<comment type="caution">
    <text evidence="2">The sequence shown here is derived from an EMBL/GenBank/DDBJ whole genome shotgun (WGS) entry which is preliminary data.</text>
</comment>
<name>A0A135RV23_9PEZI</name>
<dbReference type="NCBIfam" id="NF038133">
    <property type="entry name" value="choice_anch_L"/>
    <property type="match status" value="1"/>
</dbReference>
<feature type="signal peptide" evidence="1">
    <location>
        <begin position="1"/>
        <end position="21"/>
    </location>
</feature>
<organism evidence="2 3">
    <name type="scientific">Colletotrichum simmondsii</name>
    <dbReference type="NCBI Taxonomy" id="703756"/>
    <lineage>
        <taxon>Eukaryota</taxon>
        <taxon>Fungi</taxon>
        <taxon>Dikarya</taxon>
        <taxon>Ascomycota</taxon>
        <taxon>Pezizomycotina</taxon>
        <taxon>Sordariomycetes</taxon>
        <taxon>Hypocreomycetidae</taxon>
        <taxon>Glomerellales</taxon>
        <taxon>Glomerellaceae</taxon>
        <taxon>Colletotrichum</taxon>
        <taxon>Colletotrichum acutatum species complex</taxon>
    </lineage>
</organism>
<evidence type="ECO:0000256" key="1">
    <source>
        <dbReference type="SAM" id="SignalP"/>
    </source>
</evidence>
<keyword evidence="3" id="KW-1185">Reference proteome</keyword>
<accession>A0A135RV23</accession>
<dbReference type="EMBL" id="JFBX01000818">
    <property type="protein sequence ID" value="KXH27563.1"/>
    <property type="molecule type" value="Genomic_DNA"/>
</dbReference>
<evidence type="ECO:0000313" key="2">
    <source>
        <dbReference type="EMBL" id="KXH27563.1"/>
    </source>
</evidence>
<reference evidence="2 3" key="1">
    <citation type="submission" date="2014-02" db="EMBL/GenBank/DDBJ databases">
        <title>The genome sequence of Colletotrichum simmondsii CBS122122.</title>
        <authorList>
            <person name="Baroncelli R."/>
            <person name="Thon M.R."/>
        </authorList>
    </citation>
    <scope>NUCLEOTIDE SEQUENCE [LARGE SCALE GENOMIC DNA]</scope>
    <source>
        <strain evidence="2 3">CBS122122</strain>
    </source>
</reference>
<sequence length="283" mass="29059">MLFKRPILLAVFAAFAPLCGSFSVTQTNDANILANAIFNGPGITVLQATFSGAAVSSGTFTAGLGGIGNGAILTTGSAVGALPGGDHYVNNGAAGSAAYCGPSTFNAAILSVDIAIDPGYSGVQVEFILASEEEGGSADPIGIYLGGQQYSNGITAVSNLLAQPIVITPPNSVTSYPGSSPPLLVGIPASGAQTMVFAICDKGDSEWDSALMLNAAGCVDCDPVVKIDYVTITSIVAAGQEPKSNKFDSITEFNPNNVGSLEYNEFTFNNRAPLKHRKFYLRD</sequence>
<dbReference type="Proteomes" id="UP000070328">
    <property type="component" value="Unassembled WGS sequence"/>
</dbReference>
<feature type="chain" id="PRO_5007801259" evidence="1">
    <location>
        <begin position="22"/>
        <end position="283"/>
    </location>
</feature>
<dbReference type="OrthoDB" id="4850028at2759"/>
<gene>
    <name evidence="2" type="ORF">CSIM01_13169</name>
</gene>
<keyword evidence="1" id="KW-0732">Signal</keyword>
<dbReference type="InterPro" id="IPR049804">
    <property type="entry name" value="Choice_anch_L"/>
</dbReference>
<proteinExistence type="predicted"/>
<protein>
    <submittedName>
        <fullName evidence="2">Uncharacterized protein</fullName>
    </submittedName>
</protein>